<dbReference type="RefSeq" id="WP_345508924.1">
    <property type="nucleotide sequence ID" value="NZ_BAABIW010000026.1"/>
</dbReference>
<dbReference type="PANTHER" id="PTHR35908">
    <property type="entry name" value="HYPOTHETICAL FUSION PROTEIN"/>
    <property type="match status" value="1"/>
</dbReference>
<dbReference type="InterPro" id="IPR029068">
    <property type="entry name" value="Glyas_Bleomycin-R_OHBP_Dase"/>
</dbReference>
<dbReference type="Gene3D" id="3.10.180.10">
    <property type="entry name" value="2,3-Dihydroxybiphenyl 1,2-Dioxygenase, domain 1"/>
    <property type="match status" value="2"/>
</dbReference>
<sequence>MSSSGSDWRVIDGVTTAWFDAPSLVAGAVLAERALASSPEARIELRDRGVRIRVDAADEAGTVSEAARGLGLTAEPGRLQQLGVVFESANPTGVSTFWQRVTGYDAVAPATLTDPLGRGPTLRIRPSRERRTERHRIHLDVVRPEAVVEEVRPGEPSGPYGVCHRDPDGNEVDLVPGGSLGEQPETDDWREVFAAVACYRVRSTREQVALATAAARLADDVGFPLLVDLRPGLVVLDSGKDRWDPGAHGLDVDFDALAVVLQAAARGLGAVADPTAPRFVQLFLDAADVAAVRACWVAALSYVEDRRAHTTDIVDPDRLGPEVVFQQIDLAETGRRTQRNRIHVELAVPSDAAAARVETVLAVGGRLLEQAGARWRLADPEGNEIVVVAG</sequence>
<feature type="domain" description="Glyoxalase-like" evidence="1">
    <location>
        <begin position="84"/>
        <end position="174"/>
    </location>
</feature>
<proteinExistence type="predicted"/>
<organism evidence="2 3">
    <name type="scientific">Terrabacter aeriphilus</name>
    <dbReference type="NCBI Taxonomy" id="515662"/>
    <lineage>
        <taxon>Bacteria</taxon>
        <taxon>Bacillati</taxon>
        <taxon>Actinomycetota</taxon>
        <taxon>Actinomycetes</taxon>
        <taxon>Micrococcales</taxon>
        <taxon>Intrasporangiaceae</taxon>
        <taxon>Terrabacter</taxon>
    </lineage>
</organism>
<comment type="caution">
    <text evidence="2">The sequence shown here is derived from an EMBL/GenBank/DDBJ whole genome shotgun (WGS) entry which is preliminary data.</text>
</comment>
<dbReference type="PANTHER" id="PTHR35908:SF1">
    <property type="entry name" value="CONSERVED PROTEIN"/>
    <property type="match status" value="1"/>
</dbReference>
<dbReference type="Pfam" id="PF18029">
    <property type="entry name" value="Glyoxalase_6"/>
    <property type="match status" value="2"/>
</dbReference>
<reference evidence="3" key="1">
    <citation type="journal article" date="2019" name="Int. J. Syst. Evol. Microbiol.">
        <title>The Global Catalogue of Microorganisms (GCM) 10K type strain sequencing project: providing services to taxonomists for standard genome sequencing and annotation.</title>
        <authorList>
            <consortium name="The Broad Institute Genomics Platform"/>
            <consortium name="The Broad Institute Genome Sequencing Center for Infectious Disease"/>
            <person name="Wu L."/>
            <person name="Ma J."/>
        </authorList>
    </citation>
    <scope>NUCLEOTIDE SEQUENCE [LARGE SCALE GENOMIC DNA]</scope>
    <source>
        <strain evidence="3">JCM 17687</strain>
    </source>
</reference>
<dbReference type="Proteomes" id="UP001500427">
    <property type="component" value="Unassembled WGS sequence"/>
</dbReference>
<accession>A0ABP9JMX3</accession>
<protein>
    <recommendedName>
        <fullName evidence="1">Glyoxalase-like domain-containing protein</fullName>
    </recommendedName>
</protein>
<dbReference type="SUPFAM" id="SSF54593">
    <property type="entry name" value="Glyoxalase/Bleomycin resistance protein/Dihydroxybiphenyl dioxygenase"/>
    <property type="match status" value="1"/>
</dbReference>
<gene>
    <name evidence="2" type="ORF">GCM10023258_36230</name>
</gene>
<name>A0ABP9JMX3_9MICO</name>
<feature type="domain" description="Glyoxalase-like" evidence="1">
    <location>
        <begin position="281"/>
        <end position="387"/>
    </location>
</feature>
<evidence type="ECO:0000313" key="2">
    <source>
        <dbReference type="EMBL" id="GAA5034913.1"/>
    </source>
</evidence>
<evidence type="ECO:0000259" key="1">
    <source>
        <dbReference type="Pfam" id="PF18029"/>
    </source>
</evidence>
<keyword evidence="3" id="KW-1185">Reference proteome</keyword>
<dbReference type="EMBL" id="BAABIW010000026">
    <property type="protein sequence ID" value="GAA5034913.1"/>
    <property type="molecule type" value="Genomic_DNA"/>
</dbReference>
<dbReference type="InterPro" id="IPR041581">
    <property type="entry name" value="Glyoxalase_6"/>
</dbReference>
<evidence type="ECO:0000313" key="3">
    <source>
        <dbReference type="Proteomes" id="UP001500427"/>
    </source>
</evidence>